<feature type="compositionally biased region" description="Acidic residues" evidence="1">
    <location>
        <begin position="437"/>
        <end position="461"/>
    </location>
</feature>
<feature type="region of interest" description="Disordered" evidence="1">
    <location>
        <begin position="418"/>
        <end position="490"/>
    </location>
</feature>
<dbReference type="GO" id="GO:0007059">
    <property type="term" value="P:chromosome segregation"/>
    <property type="evidence" value="ECO:0007669"/>
    <property type="project" value="InterPro"/>
</dbReference>
<evidence type="ECO:0000256" key="1">
    <source>
        <dbReference type="SAM" id="MobiDB-lite"/>
    </source>
</evidence>
<dbReference type="GO" id="GO:0051301">
    <property type="term" value="P:cell division"/>
    <property type="evidence" value="ECO:0007669"/>
    <property type="project" value="InterPro"/>
</dbReference>
<dbReference type="OrthoDB" id="3364649at2759"/>
<name>A0A1G4K239_9SACH</name>
<dbReference type="InterPro" id="IPR013218">
    <property type="entry name" value="Dsn1/Mis13"/>
</dbReference>
<dbReference type="STRING" id="1266660.A0A1G4K239"/>
<gene>
    <name evidence="2" type="ORF">LADA_0H07580G</name>
</gene>
<evidence type="ECO:0000313" key="2">
    <source>
        <dbReference type="EMBL" id="SCU97671.1"/>
    </source>
</evidence>
<dbReference type="PANTHER" id="PTHR14778">
    <property type="entry name" value="KINETOCHORE-ASSOCIATED PROTEIN DSN1 HOMOLOG"/>
    <property type="match status" value="1"/>
</dbReference>
<dbReference type="AlphaFoldDB" id="A0A1G4K239"/>
<feature type="compositionally biased region" description="Polar residues" evidence="1">
    <location>
        <begin position="78"/>
        <end position="87"/>
    </location>
</feature>
<feature type="compositionally biased region" description="Basic and acidic residues" evidence="1">
    <location>
        <begin position="187"/>
        <end position="202"/>
    </location>
</feature>
<dbReference type="Proteomes" id="UP000190274">
    <property type="component" value="Chromosome H"/>
</dbReference>
<feature type="compositionally biased region" description="Basic residues" evidence="1">
    <location>
        <begin position="466"/>
        <end position="482"/>
    </location>
</feature>
<dbReference type="PANTHER" id="PTHR14778:SF2">
    <property type="entry name" value="KINETOCHORE-ASSOCIATED PROTEIN DSN1 HOMOLOG"/>
    <property type="match status" value="1"/>
</dbReference>
<keyword evidence="3" id="KW-1185">Reference proteome</keyword>
<proteinExistence type="predicted"/>
<organism evidence="2 3">
    <name type="scientific">Lachancea dasiensis</name>
    <dbReference type="NCBI Taxonomy" id="1072105"/>
    <lineage>
        <taxon>Eukaryota</taxon>
        <taxon>Fungi</taxon>
        <taxon>Dikarya</taxon>
        <taxon>Ascomycota</taxon>
        <taxon>Saccharomycotina</taxon>
        <taxon>Saccharomycetes</taxon>
        <taxon>Saccharomycetales</taxon>
        <taxon>Saccharomycetaceae</taxon>
        <taxon>Lachancea</taxon>
    </lineage>
</organism>
<feature type="compositionally biased region" description="Basic and acidic residues" evidence="1">
    <location>
        <begin position="104"/>
        <end position="144"/>
    </location>
</feature>
<evidence type="ECO:0000313" key="3">
    <source>
        <dbReference type="Proteomes" id="UP000190274"/>
    </source>
</evidence>
<feature type="compositionally biased region" description="Basic and acidic residues" evidence="1">
    <location>
        <begin position="418"/>
        <end position="436"/>
    </location>
</feature>
<sequence length="637" mass="74158">MISYQERSTIRKHFQNHHSRIMLLIGITQEYSRMFVYFTRNHHHQHWSKVNKALASPATLSNRYIGFNTMNRDRESVRSLTPQSQRGSQRRHSGLKMQTLPVPEDLKPHETVRTTQEEDALEGERDEYQRRPPHSSFERDDDFKFKRHKRRNNTGVASLGERLDNIQELQNARWMENFNSSANNLDRLPRNSQRDDSQDSQKQRQQPEPMLPIQAPPYMPYMYYYPYAPPMVPHMSTSPTRPSDQELVQYVNSSQAYPNTSTQPFLPPMHASSNRLMPAPPLYPNYSAYNYYNDVQSTVAKKSHQRRERRSTLMAQRGRRLSILSTQDNSHIISPHKDVPEDDFYRHIANTSFGQDLQIRQLFSWCFIRCLRKWETKDGQLDKPDASNDGEAYVNPKRIALVIIKEFVDELRKGKAEVSWDAEESREGAQEDHSQYQEEDTELRELFEDDDDDDDDDNDDDNNIRDRKRARRKGMKGNRKPSIKVPNEKNIQNAKNMEVLQMQINTLDEEIKDWIHELDEPEGVTEWHRLGNEISSLKTKLTSSTPSPVAGEVTDPLAELEGKLQSRMAQFHAISHFLHSNSQLLTDSVRRKLQIMSNTINENTFLCQGAGRPSARTSTKDLLLGLSRSLTNQSHNP</sequence>
<reference evidence="2 3" key="1">
    <citation type="submission" date="2016-03" db="EMBL/GenBank/DDBJ databases">
        <authorList>
            <person name="Devillers H."/>
        </authorList>
    </citation>
    <scope>NUCLEOTIDE SEQUENCE [LARGE SCALE GENOMIC DNA]</scope>
    <source>
        <strain evidence="2">CBS 10888</strain>
    </source>
</reference>
<dbReference type="EMBL" id="LT598461">
    <property type="protein sequence ID" value="SCU97671.1"/>
    <property type="molecule type" value="Genomic_DNA"/>
</dbReference>
<dbReference type="GO" id="GO:0000444">
    <property type="term" value="C:MIS12/MIND type complex"/>
    <property type="evidence" value="ECO:0007669"/>
    <property type="project" value="InterPro"/>
</dbReference>
<protein>
    <submittedName>
        <fullName evidence="2">LADA_0H07580g1_1</fullName>
    </submittedName>
</protein>
<accession>A0A1G4K239</accession>
<dbReference type="Pfam" id="PF08202">
    <property type="entry name" value="MIS13"/>
    <property type="match status" value="1"/>
</dbReference>
<feature type="region of interest" description="Disordered" evidence="1">
    <location>
        <begin position="182"/>
        <end position="213"/>
    </location>
</feature>
<feature type="region of interest" description="Disordered" evidence="1">
    <location>
        <begin position="71"/>
        <end position="149"/>
    </location>
</feature>